<proteinExistence type="predicted"/>
<sequence length="57" mass="6405">MNIGTGDRRFWNLIPGVLLLGDMSPELPSIYALAWWSSRLGLHRFSGLLTSESQTSR</sequence>
<reference evidence="1 2" key="1">
    <citation type="submission" date="2016-01" db="EMBL/GenBank/DDBJ databases">
        <authorList>
            <person name="Oliw E.H."/>
        </authorList>
    </citation>
    <scope>NUCLEOTIDE SEQUENCE [LARGE SCALE GENOMIC DNA]</scope>
    <source>
        <strain evidence="1 2">Kerr 14</strain>
    </source>
</reference>
<accession>A0A1S7S228</accession>
<dbReference type="Proteomes" id="UP000191897">
    <property type="component" value="Unassembled WGS sequence"/>
</dbReference>
<dbReference type="EMBL" id="FBWC01000028">
    <property type="protein sequence ID" value="CUX60846.1"/>
    <property type="molecule type" value="Genomic_DNA"/>
</dbReference>
<protein>
    <submittedName>
        <fullName evidence="1">Uncharacterized protein</fullName>
    </submittedName>
</protein>
<dbReference type="AlphaFoldDB" id="A0A1S7S228"/>
<name>A0A1S7S228_AGRTU</name>
<organism evidence="1 2">
    <name type="scientific">Agrobacterium tumefaciens str. Kerr 14</name>
    <dbReference type="NCBI Taxonomy" id="1183424"/>
    <lineage>
        <taxon>Bacteria</taxon>
        <taxon>Pseudomonadati</taxon>
        <taxon>Pseudomonadota</taxon>
        <taxon>Alphaproteobacteria</taxon>
        <taxon>Hyphomicrobiales</taxon>
        <taxon>Rhizobiaceae</taxon>
        <taxon>Rhizobium/Agrobacterium group</taxon>
        <taxon>Agrobacterium</taxon>
        <taxon>Agrobacterium tumefaciens complex</taxon>
    </lineage>
</organism>
<evidence type="ECO:0000313" key="1">
    <source>
        <dbReference type="EMBL" id="CUX60846.1"/>
    </source>
</evidence>
<evidence type="ECO:0000313" key="2">
    <source>
        <dbReference type="Proteomes" id="UP000191897"/>
    </source>
</evidence>
<gene>
    <name evidence="1" type="ORF">AGR4C_Lc60030</name>
</gene>